<dbReference type="EMBL" id="LVHD01000041">
    <property type="protein sequence ID" value="OAG75493.1"/>
    <property type="molecule type" value="Genomic_DNA"/>
</dbReference>
<comment type="caution">
    <text evidence="1">The sequence shown here is derived from an EMBL/GenBank/DDBJ whole genome shotgun (WGS) entry which is preliminary data.</text>
</comment>
<evidence type="ECO:0000313" key="2">
    <source>
        <dbReference type="Proteomes" id="UP000077349"/>
    </source>
</evidence>
<protein>
    <submittedName>
        <fullName evidence="1">Uncharacterized protein</fullName>
    </submittedName>
</protein>
<name>A0A177G589_9PROT</name>
<proteinExistence type="predicted"/>
<sequence length="96" mass="10963">MEALRCLDDDEFRTGDQVMGLEQAIDRGFRDEIALFVGEPHGNFTRRQFRRLQRQINDLCTDIVRDAVPYPIGSRGFVRQGFRAARPIEIAPAVKG</sequence>
<gene>
    <name evidence="1" type="ORF">Amal_03311</name>
</gene>
<accession>A0A177G589</accession>
<reference evidence="1 2" key="1">
    <citation type="submission" date="2016-03" db="EMBL/GenBank/DDBJ databases">
        <title>Draft genome sequence of Acetobacter malorum CECT 7742, a strain isolated from strawberry vinegar.</title>
        <authorList>
            <person name="Sainz F."/>
            <person name="Mas A."/>
            <person name="Torija M.J."/>
        </authorList>
    </citation>
    <scope>NUCLEOTIDE SEQUENCE [LARGE SCALE GENOMIC DNA]</scope>
    <source>
        <strain evidence="1 2">CECT 7742</strain>
    </source>
</reference>
<evidence type="ECO:0000313" key="1">
    <source>
        <dbReference type="EMBL" id="OAG75493.1"/>
    </source>
</evidence>
<dbReference type="AlphaFoldDB" id="A0A177G589"/>
<dbReference type="Proteomes" id="UP000077349">
    <property type="component" value="Unassembled WGS sequence"/>
</dbReference>
<organism evidence="1 2">
    <name type="scientific">Acetobacter malorum</name>
    <dbReference type="NCBI Taxonomy" id="178901"/>
    <lineage>
        <taxon>Bacteria</taxon>
        <taxon>Pseudomonadati</taxon>
        <taxon>Pseudomonadota</taxon>
        <taxon>Alphaproteobacteria</taxon>
        <taxon>Acetobacterales</taxon>
        <taxon>Acetobacteraceae</taxon>
        <taxon>Acetobacter</taxon>
    </lineage>
</organism>